<dbReference type="STRING" id="797277.SAMN05216198_2050"/>
<sequence length="55" mass="6358">MSDFDFLKKAFFRLDELEKIYSSERDGKCNAAAASMEATIRDFLKVIKEPSHDNQ</sequence>
<dbReference type="Proteomes" id="UP000243426">
    <property type="component" value="Chromosome I"/>
</dbReference>
<accession>A0A1H1SK31</accession>
<proteinExistence type="predicted"/>
<dbReference type="EMBL" id="LT629748">
    <property type="protein sequence ID" value="SDS48188.1"/>
    <property type="molecule type" value="Genomic_DNA"/>
</dbReference>
<keyword evidence="2" id="KW-1185">Reference proteome</keyword>
<evidence type="ECO:0000313" key="1">
    <source>
        <dbReference type="EMBL" id="SDS48188.1"/>
    </source>
</evidence>
<evidence type="ECO:0000313" key="2">
    <source>
        <dbReference type="Proteomes" id="UP000243426"/>
    </source>
</evidence>
<name>A0A1H1SK31_9GAMM</name>
<dbReference type="RefSeq" id="WP_157718651.1">
    <property type="nucleotide sequence ID" value="NZ_LT629748.1"/>
</dbReference>
<organism evidence="1 2">
    <name type="scientific">Halopseudomonas litoralis</name>
    <dbReference type="NCBI Taxonomy" id="797277"/>
    <lineage>
        <taxon>Bacteria</taxon>
        <taxon>Pseudomonadati</taxon>
        <taxon>Pseudomonadota</taxon>
        <taxon>Gammaproteobacteria</taxon>
        <taxon>Pseudomonadales</taxon>
        <taxon>Pseudomonadaceae</taxon>
        <taxon>Halopseudomonas</taxon>
    </lineage>
</organism>
<dbReference type="AlphaFoldDB" id="A0A1H1SK31"/>
<reference evidence="2" key="1">
    <citation type="submission" date="2016-10" db="EMBL/GenBank/DDBJ databases">
        <authorList>
            <person name="Varghese N."/>
            <person name="Submissions S."/>
        </authorList>
    </citation>
    <scope>NUCLEOTIDE SEQUENCE [LARGE SCALE GENOMIC DNA]</scope>
    <source>
        <strain evidence="2">2SM5</strain>
    </source>
</reference>
<protein>
    <submittedName>
        <fullName evidence="1">Uncharacterized protein</fullName>
    </submittedName>
</protein>
<gene>
    <name evidence="1" type="ORF">SAMN05216198_2050</name>
</gene>